<dbReference type="EMBL" id="CAGS01000053">
    <property type="protein sequence ID" value="CCF82697.1"/>
    <property type="molecule type" value="Genomic_DNA"/>
</dbReference>
<dbReference type="GO" id="GO:0017004">
    <property type="term" value="P:cytochrome complex assembly"/>
    <property type="evidence" value="ECO:0007669"/>
    <property type="project" value="UniProtKB-KW"/>
</dbReference>
<dbReference type="PANTHER" id="PTHR47870:SF1">
    <property type="entry name" value="CYTOCHROME C-TYPE BIOGENESIS PROTEIN CCMH"/>
    <property type="match status" value="1"/>
</dbReference>
<dbReference type="InterPro" id="IPR038297">
    <property type="entry name" value="CcmH/CycL/NrfF/Ccl2_sf"/>
</dbReference>
<keyword evidence="4 7" id="KW-0732">Signal</keyword>
<evidence type="ECO:0000313" key="9">
    <source>
        <dbReference type="EMBL" id="CCF82697.1"/>
    </source>
</evidence>
<feature type="chain" id="PRO_5011021941" description="Cytochrome c-type biogenesis protein" evidence="7">
    <location>
        <begin position="24"/>
        <end position="167"/>
    </location>
</feature>
<name>I4EDD5_9BACT</name>
<evidence type="ECO:0000256" key="4">
    <source>
        <dbReference type="ARBA" id="ARBA00022729"/>
    </source>
</evidence>
<dbReference type="Pfam" id="PF03918">
    <property type="entry name" value="CcmH"/>
    <property type="match status" value="1"/>
</dbReference>
<comment type="caution">
    <text evidence="9">The sequence shown here is derived from an EMBL/GenBank/DDBJ whole genome shotgun (WGS) entry which is preliminary data.</text>
</comment>
<keyword evidence="2 7" id="KW-0349">Heme</keyword>
<dbReference type="AlphaFoldDB" id="I4EDD5"/>
<feature type="domain" description="CcmH/CycL/Ccl2/NrfF N-terminal" evidence="8">
    <location>
        <begin position="7"/>
        <end position="128"/>
    </location>
</feature>
<evidence type="ECO:0000256" key="2">
    <source>
        <dbReference type="ARBA" id="ARBA00022617"/>
    </source>
</evidence>
<keyword evidence="5" id="KW-0201">Cytochrome c-type biogenesis</keyword>
<evidence type="ECO:0000256" key="6">
    <source>
        <dbReference type="ARBA" id="ARBA00023004"/>
    </source>
</evidence>
<dbReference type="Gene3D" id="1.10.8.640">
    <property type="entry name" value="Cytochrome C biogenesis protein"/>
    <property type="match status" value="1"/>
</dbReference>
<dbReference type="InterPro" id="IPR005616">
    <property type="entry name" value="CcmH/CycL/Ccl2/NrfF_N"/>
</dbReference>
<dbReference type="CDD" id="cd16378">
    <property type="entry name" value="CcmH_N"/>
    <property type="match status" value="1"/>
</dbReference>
<dbReference type="OrthoDB" id="164946at2"/>
<dbReference type="RefSeq" id="WP_008474998.1">
    <property type="nucleotide sequence ID" value="NZ_CAGS01000053.1"/>
</dbReference>
<gene>
    <name evidence="9" type="ORF">NITHO_1460009</name>
</gene>
<evidence type="ECO:0000256" key="3">
    <source>
        <dbReference type="ARBA" id="ARBA00022723"/>
    </source>
</evidence>
<protein>
    <recommendedName>
        <fullName evidence="7">Cytochrome c-type biogenesis protein</fullName>
    </recommendedName>
</protein>
<keyword evidence="7" id="KW-0812">Transmembrane</keyword>
<evidence type="ECO:0000259" key="8">
    <source>
        <dbReference type="Pfam" id="PF03918"/>
    </source>
</evidence>
<accession>I4EDD5</accession>
<comment type="function">
    <text evidence="7">Possible subunit of a heme lyase.</text>
</comment>
<keyword evidence="3 7" id="KW-0479">Metal-binding</keyword>
<dbReference type="PANTHER" id="PTHR47870">
    <property type="entry name" value="CYTOCHROME C-TYPE BIOGENESIS PROTEIN CCMH"/>
    <property type="match status" value="1"/>
</dbReference>
<evidence type="ECO:0000313" key="10">
    <source>
        <dbReference type="Proteomes" id="UP000004221"/>
    </source>
</evidence>
<keyword evidence="7" id="KW-0472">Membrane</keyword>
<dbReference type="GO" id="GO:0046872">
    <property type="term" value="F:metal ion binding"/>
    <property type="evidence" value="ECO:0007669"/>
    <property type="project" value="UniProtKB-KW"/>
</dbReference>
<keyword evidence="6 7" id="KW-0408">Iron</keyword>
<dbReference type="InterPro" id="IPR051263">
    <property type="entry name" value="C-type_cytochrome_biogenesis"/>
</dbReference>
<comment type="similarity">
    <text evidence="1 7">Belongs to the CcmH/CycL/Ccl2/NrfF family.</text>
</comment>
<organism evidence="9 10">
    <name type="scientific">Nitrolancea hollandica Lb</name>
    <dbReference type="NCBI Taxonomy" id="1129897"/>
    <lineage>
        <taxon>Bacteria</taxon>
        <taxon>Pseudomonadati</taxon>
        <taxon>Thermomicrobiota</taxon>
        <taxon>Thermomicrobia</taxon>
        <taxon>Sphaerobacterales</taxon>
        <taxon>Sphaerobacterineae</taxon>
        <taxon>Sphaerobacteraceae</taxon>
        <taxon>Nitrolancea</taxon>
    </lineage>
</organism>
<proteinExistence type="inferred from homology"/>
<dbReference type="GO" id="GO:0005886">
    <property type="term" value="C:plasma membrane"/>
    <property type="evidence" value="ECO:0007669"/>
    <property type="project" value="TreeGrafter"/>
</dbReference>
<sequence length="167" mass="18473">MKRKVLLLLLALIVALIPAVSLAAVETLSPQTLEIANSLNCPICEGESVRDSHSQLAQQMREVIQEKVDAGESRDQIMSYFVDRYGVGILRDPPKSGFVLTLWWVPVAAVVIGALILGTFMIQKRGRSKPGGTENSGTTSDWPSDTELKRYQERFLTDLENSDMRAP</sequence>
<evidence type="ECO:0000256" key="5">
    <source>
        <dbReference type="ARBA" id="ARBA00022748"/>
    </source>
</evidence>
<evidence type="ECO:0000256" key="1">
    <source>
        <dbReference type="ARBA" id="ARBA00010342"/>
    </source>
</evidence>
<dbReference type="Proteomes" id="UP000004221">
    <property type="component" value="Unassembled WGS sequence"/>
</dbReference>
<keyword evidence="7" id="KW-1133">Transmembrane helix</keyword>
<reference evidence="9 10" key="1">
    <citation type="journal article" date="2012" name="ISME J.">
        <title>Nitrification expanded: discovery, physiology and genomics of a nitrite-oxidizing bacterium from the phylum Chloroflexi.</title>
        <authorList>
            <person name="Sorokin D.Y."/>
            <person name="Lucker S."/>
            <person name="Vejmelkova D."/>
            <person name="Kostrikina N.A."/>
            <person name="Kleerebezem R."/>
            <person name="Rijpstra W.I."/>
            <person name="Damste J.S."/>
            <person name="Le Paslier D."/>
            <person name="Muyzer G."/>
            <person name="Wagner M."/>
            <person name="van Loosdrecht M.C."/>
            <person name="Daims H."/>
        </authorList>
    </citation>
    <scope>NUCLEOTIDE SEQUENCE [LARGE SCALE GENOMIC DNA]</scope>
    <source>
        <strain evidence="10">none</strain>
    </source>
</reference>
<keyword evidence="10" id="KW-1185">Reference proteome</keyword>
<feature type="transmembrane region" description="Helical" evidence="7">
    <location>
        <begin position="102"/>
        <end position="122"/>
    </location>
</feature>
<feature type="signal peptide" evidence="7">
    <location>
        <begin position="1"/>
        <end position="23"/>
    </location>
</feature>
<evidence type="ECO:0000256" key="7">
    <source>
        <dbReference type="RuleBase" id="RU364112"/>
    </source>
</evidence>